<feature type="domain" description="DUF7507" evidence="1">
    <location>
        <begin position="1409"/>
        <end position="1493"/>
    </location>
</feature>
<accession>D8LQK5</accession>
<feature type="domain" description="DUF7507" evidence="1">
    <location>
        <begin position="1272"/>
        <end position="1376"/>
    </location>
</feature>
<dbReference type="Proteomes" id="UP000002630">
    <property type="component" value="Linkage Group LG04"/>
</dbReference>
<feature type="domain" description="DUF7507" evidence="1">
    <location>
        <begin position="33"/>
        <end position="126"/>
    </location>
</feature>
<dbReference type="EMBL" id="FN648818">
    <property type="protein sequence ID" value="CBN78769.1"/>
    <property type="molecule type" value="Genomic_DNA"/>
</dbReference>
<feature type="domain" description="DUF7507" evidence="1">
    <location>
        <begin position="1005"/>
        <end position="1117"/>
    </location>
</feature>
<feature type="domain" description="DUF7507" evidence="1">
    <location>
        <begin position="617"/>
        <end position="728"/>
    </location>
</feature>
<dbReference type="InParanoid" id="D8LQK5"/>
<feature type="domain" description="DUF7507" evidence="1">
    <location>
        <begin position="277"/>
        <end position="365"/>
    </location>
</feature>
<feature type="domain" description="DUF7507" evidence="1">
    <location>
        <begin position="497"/>
        <end position="605"/>
    </location>
</feature>
<dbReference type="Pfam" id="PF24346">
    <property type="entry name" value="DUF7507"/>
    <property type="match status" value="11"/>
</dbReference>
<organism evidence="2 3">
    <name type="scientific">Ectocarpus siliculosus</name>
    <name type="common">Brown alga</name>
    <name type="synonym">Conferva siliculosa</name>
    <dbReference type="NCBI Taxonomy" id="2880"/>
    <lineage>
        <taxon>Eukaryota</taxon>
        <taxon>Sar</taxon>
        <taxon>Stramenopiles</taxon>
        <taxon>Ochrophyta</taxon>
        <taxon>PX clade</taxon>
        <taxon>Phaeophyceae</taxon>
        <taxon>Ectocarpales</taxon>
        <taxon>Ectocarpaceae</taxon>
        <taxon>Ectocarpus</taxon>
    </lineage>
</organism>
<evidence type="ECO:0000313" key="3">
    <source>
        <dbReference type="Proteomes" id="UP000002630"/>
    </source>
</evidence>
<sequence length="1532" mass="159454">MVDTAMASQVLLSKSNVSISAETTLVDSDGVHGASSGDIIEYNIKLNNTGTTTLNTTVVWDPILEEQLQKGLNVAEIACTPPLTGLILNPGSIVICTAFYTVQQTDVNGGFVESTLTVRTLSPAGPVEATSAVDVALEPVSSIELVTMTNTDLGKDGVLNAGDVIEYSLDVANTGNTCLMDIHVTDDTMSVGCDVWYRGSADLDAMFCPQDDPYTCIGTYVIKQEDMDAGGYSTTSRATSVSPNRTIIEDAEGSTVELKGAASISVDVGTSYIPDDQEGLATVGDSITCLFNVTNSGSVSLWSIEVISPVVSAISCERDEDEGEKTLALDETLNCVGHYIVTQGDIDSGFVVTDATVKADSPLGQVDAVNSARQDLLQRPSVSIETSGTREDGDGEDRIARPLEQVQYSYSVVNNGTVTLTNLTVADTVIDGVVCSELSLSPGESFPCFDNTYLIDQDDVDNGEIINNAIVESMSPQDVSVSAFASSRVPLGRTFGIAIGKTSKYMGNADRASVDDEVMYSYDVHNNGTTTMSDIQIVDSMVPTTDSDAELSCNASLASISPGASINCQALTAFLVRQADIDSGESTSAVVVKAMPPGANAEPVTSSSHSTVPLPQAPGVSITKTLSTHTVALGRDQTIVDAGDTMNFTMSVENVGNTWVSAIVVLDPFLEGIACSPDLSASDSRFAVGAAAVVCTATVPVDQAMVDDGFMESESTVTAIPPISTDTVEASSTLRTDLPRDPRITLGITVPSGKWTDGNGDGDADPREIISYSLIITNTGSVSLYNLKVESDTIGAESIECPTFPESGIAPGVTVTCSAEYELTQHDIDQGAVVTIANVQTENPMGEVTNATGSHEETSMTRLPGISLGMNAVWADGSGVGGLVDGYADEGDTISYTFTIANSGNVRVTNMELFHEGVLLPCEHPSFFYPADDAYECKRVLTLGWADIEAGGLNTSATATAADINLRFGVGELEVNQISTVVLLPPPSIDIGVTSDFVDGGGDNANSLADVGETISYEIVLENDGHAVLSSVYIQAAISGDAGAFTCDVPFSDATTQEENEALAAAGKVLLASDVAVGESIVCRGTYVLTPDDVDALETVSTVSVSAADKFGKEVTDEATATTSLEQVGSVAAKAAFTYADSTSAATVGDVVDFSFTVKNAGLLTLFDINVHSVYLEDRASTISCGLDTASNPTVVGSLAGGVGGMMPYPEGGLVPGRSIECTASVEILQSEINVRDLPVDVRTTAMYEGDANVLSETTSASAETHVTLRQAPVLGVEKTFSLMGESGVGGMVDFNITVKNDGNVDLVDVALTDAMFQNDGGGYDLACNDGALSTLVVGDSFSCSPQVIILQSNVDAGSMGSTARATALTTLSTPVQGSANTTVTFIREASLSCQANGTYVDSDDTNGPSSGDMISYVFDIENNGTTTVWSIVIDSGFVGPVVCSPPLESLELGPGGKTECTSTYQMDQDNLDAGVVTNSVVVSATSPVGDTTARIEEDVEIERESSLAVGKHLSCGRLGTIPEQSTRWGRQ</sequence>
<dbReference type="EMBL" id="FN649729">
    <property type="protein sequence ID" value="CBN78769.1"/>
    <property type="molecule type" value="Genomic_DNA"/>
</dbReference>
<evidence type="ECO:0000313" key="2">
    <source>
        <dbReference type="EMBL" id="CBN78769.1"/>
    </source>
</evidence>
<keyword evidence="3" id="KW-1185">Reference proteome</keyword>
<dbReference type="PANTHER" id="PTHR34819:SF3">
    <property type="entry name" value="CELL SURFACE PROTEIN"/>
    <property type="match status" value="1"/>
</dbReference>
<evidence type="ECO:0000259" key="1">
    <source>
        <dbReference type="Pfam" id="PF24346"/>
    </source>
</evidence>
<proteinExistence type="predicted"/>
<dbReference type="InterPro" id="IPR051172">
    <property type="entry name" value="Chlamydia_OmcB"/>
</dbReference>
<feature type="domain" description="DUF7507" evidence="1">
    <location>
        <begin position="887"/>
        <end position="963"/>
    </location>
</feature>
<dbReference type="OrthoDB" id="10669355at2759"/>
<reference evidence="2 3" key="1">
    <citation type="journal article" date="2010" name="Nature">
        <title>The Ectocarpus genome and the independent evolution of multicellularity in brown algae.</title>
        <authorList>
            <person name="Cock J.M."/>
            <person name="Sterck L."/>
            <person name="Rouze P."/>
            <person name="Scornet D."/>
            <person name="Allen A.E."/>
            <person name="Amoutzias G."/>
            <person name="Anthouard V."/>
            <person name="Artiguenave F."/>
            <person name="Aury J.M."/>
            <person name="Badger J.H."/>
            <person name="Beszteri B."/>
            <person name="Billiau K."/>
            <person name="Bonnet E."/>
            <person name="Bothwell J.H."/>
            <person name="Bowler C."/>
            <person name="Boyen C."/>
            <person name="Brownlee C."/>
            <person name="Carrano C.J."/>
            <person name="Charrier B."/>
            <person name="Cho G.Y."/>
            <person name="Coelho S.M."/>
            <person name="Collen J."/>
            <person name="Corre E."/>
            <person name="Da Silva C."/>
            <person name="Delage L."/>
            <person name="Delaroque N."/>
            <person name="Dittami S.M."/>
            <person name="Doulbeau S."/>
            <person name="Elias M."/>
            <person name="Farnham G."/>
            <person name="Gachon C.M."/>
            <person name="Gschloessl B."/>
            <person name="Heesch S."/>
            <person name="Jabbari K."/>
            <person name="Jubin C."/>
            <person name="Kawai H."/>
            <person name="Kimura K."/>
            <person name="Kloareg B."/>
            <person name="Kupper F.C."/>
            <person name="Lang D."/>
            <person name="Le Bail A."/>
            <person name="Leblanc C."/>
            <person name="Lerouge P."/>
            <person name="Lohr M."/>
            <person name="Lopez P.J."/>
            <person name="Martens C."/>
            <person name="Maumus F."/>
            <person name="Michel G."/>
            <person name="Miranda-Saavedra D."/>
            <person name="Morales J."/>
            <person name="Moreau H."/>
            <person name="Motomura T."/>
            <person name="Nagasato C."/>
            <person name="Napoli C.A."/>
            <person name="Nelson D.R."/>
            <person name="Nyvall-Collen P."/>
            <person name="Peters A.F."/>
            <person name="Pommier C."/>
            <person name="Potin P."/>
            <person name="Poulain J."/>
            <person name="Quesneville H."/>
            <person name="Read B."/>
            <person name="Rensing S.A."/>
            <person name="Ritter A."/>
            <person name="Rousvoal S."/>
            <person name="Samanta M."/>
            <person name="Samson G."/>
            <person name="Schroeder D.C."/>
            <person name="Segurens B."/>
            <person name="Strittmatter M."/>
            <person name="Tonon T."/>
            <person name="Tregear J.W."/>
            <person name="Valentin K."/>
            <person name="von Dassow P."/>
            <person name="Yamagishi T."/>
            <person name="Van de Peer Y."/>
            <person name="Wincker P."/>
        </authorList>
    </citation>
    <scope>NUCLEOTIDE SEQUENCE [LARGE SCALE GENOMIC DNA]</scope>
    <source>
        <strain evidence="3">Ec32 / CCAP1310/4</strain>
    </source>
</reference>
<gene>
    <name evidence="2" type="ORF">Esi_0006_0165</name>
</gene>
<dbReference type="PANTHER" id="PTHR34819">
    <property type="entry name" value="LARGE CYSTEINE-RICH PERIPLASMIC PROTEIN OMCB"/>
    <property type="match status" value="1"/>
</dbReference>
<feature type="domain" description="DUF7507" evidence="1">
    <location>
        <begin position="154"/>
        <end position="250"/>
    </location>
</feature>
<protein>
    <submittedName>
        <fullName evidence="2">Transcriptional regulator, AraC family with Parallel beta-helix repeat</fullName>
    </submittedName>
</protein>
<feature type="domain" description="DUF7507" evidence="1">
    <location>
        <begin position="402"/>
        <end position="481"/>
    </location>
</feature>
<dbReference type="InterPro" id="IPR055354">
    <property type="entry name" value="DUF7507"/>
</dbReference>
<feature type="domain" description="DUF7507" evidence="1">
    <location>
        <begin position="765"/>
        <end position="850"/>
    </location>
</feature>
<name>D8LQK5_ECTSI</name>